<dbReference type="EMBL" id="MK072440">
    <property type="protein sequence ID" value="AYV85132.1"/>
    <property type="molecule type" value="Genomic_DNA"/>
</dbReference>
<feature type="region of interest" description="Disordered" evidence="1">
    <location>
        <begin position="552"/>
        <end position="580"/>
    </location>
</feature>
<accession>A0A3G5AD77</accession>
<feature type="compositionally biased region" description="Polar residues" evidence="1">
    <location>
        <begin position="753"/>
        <end position="762"/>
    </location>
</feature>
<dbReference type="PROSITE" id="PS50069">
    <property type="entry name" value="CULLIN_2"/>
    <property type="match status" value="1"/>
</dbReference>
<feature type="compositionally biased region" description="Acidic residues" evidence="1">
    <location>
        <begin position="555"/>
        <end position="576"/>
    </location>
</feature>
<feature type="region of interest" description="Disordered" evidence="1">
    <location>
        <begin position="895"/>
        <end position="915"/>
    </location>
</feature>
<feature type="region of interest" description="Disordered" evidence="1">
    <location>
        <begin position="613"/>
        <end position="672"/>
    </location>
</feature>
<gene>
    <name evidence="3" type="ORF">Satyrvirus4_29</name>
</gene>
<dbReference type="InterPro" id="IPR036317">
    <property type="entry name" value="Cullin_homology_sf"/>
</dbReference>
<feature type="compositionally biased region" description="Basic and acidic residues" evidence="1">
    <location>
        <begin position="655"/>
        <end position="667"/>
    </location>
</feature>
<feature type="region of interest" description="Disordered" evidence="1">
    <location>
        <begin position="723"/>
        <end position="782"/>
    </location>
</feature>
<name>A0A3G5AD77_9VIRU</name>
<feature type="compositionally biased region" description="Low complexity" evidence="1">
    <location>
        <begin position="895"/>
        <end position="909"/>
    </location>
</feature>
<dbReference type="SUPFAM" id="SSF47095">
    <property type="entry name" value="HMG-box"/>
    <property type="match status" value="1"/>
</dbReference>
<dbReference type="SUPFAM" id="SSF75632">
    <property type="entry name" value="Cullin homology domain"/>
    <property type="match status" value="1"/>
</dbReference>
<organism evidence="3">
    <name type="scientific">Satyrvirus sp</name>
    <dbReference type="NCBI Taxonomy" id="2487771"/>
    <lineage>
        <taxon>Viruses</taxon>
        <taxon>Varidnaviria</taxon>
        <taxon>Bamfordvirae</taxon>
        <taxon>Nucleocytoviricota</taxon>
        <taxon>Megaviricetes</taxon>
        <taxon>Imitervirales</taxon>
        <taxon>Mimiviridae</taxon>
        <taxon>Megamimivirinae</taxon>
    </lineage>
</organism>
<feature type="domain" description="Cullin family profile" evidence="2">
    <location>
        <begin position="231"/>
        <end position="484"/>
    </location>
</feature>
<dbReference type="InterPro" id="IPR036910">
    <property type="entry name" value="HMG_box_dom_sf"/>
</dbReference>
<evidence type="ECO:0000313" key="3">
    <source>
        <dbReference type="EMBL" id="AYV85132.1"/>
    </source>
</evidence>
<evidence type="ECO:0000256" key="1">
    <source>
        <dbReference type="SAM" id="MobiDB-lite"/>
    </source>
</evidence>
<feature type="compositionally biased region" description="Basic and acidic residues" evidence="1">
    <location>
        <begin position="768"/>
        <end position="780"/>
    </location>
</feature>
<dbReference type="InterPro" id="IPR059120">
    <property type="entry name" value="Cullin-like_AB"/>
</dbReference>
<feature type="compositionally biased region" description="Polar residues" evidence="1">
    <location>
        <begin position="640"/>
        <end position="650"/>
    </location>
</feature>
<protein>
    <recommendedName>
        <fullName evidence="2">Cullin family profile domain-containing protein</fullName>
    </recommendedName>
</protein>
<proteinExistence type="predicted"/>
<dbReference type="InterPro" id="IPR016158">
    <property type="entry name" value="Cullin_homology"/>
</dbReference>
<dbReference type="Gene3D" id="3.30.230.130">
    <property type="entry name" value="Cullin, Chain C, Domain 2"/>
    <property type="match status" value="1"/>
</dbReference>
<dbReference type="Pfam" id="PF26557">
    <property type="entry name" value="Cullin_AB"/>
    <property type="match status" value="1"/>
</dbReference>
<reference evidence="3" key="1">
    <citation type="submission" date="2018-10" db="EMBL/GenBank/DDBJ databases">
        <title>Hidden diversity of soil giant viruses.</title>
        <authorList>
            <person name="Schulz F."/>
            <person name="Alteio L."/>
            <person name="Goudeau D."/>
            <person name="Ryan E.M."/>
            <person name="Malmstrom R.R."/>
            <person name="Blanchard J."/>
            <person name="Woyke T."/>
        </authorList>
    </citation>
    <scope>NUCLEOTIDE SEQUENCE</scope>
    <source>
        <strain evidence="3">SAV1</strain>
    </source>
</reference>
<evidence type="ECO:0000259" key="2">
    <source>
        <dbReference type="PROSITE" id="PS50069"/>
    </source>
</evidence>
<sequence>MDIINNSTTITAQLKSKPYFDLCMNNSRLGIIICTENNPIFELEKIFDQILADDKCNYGYYELQNLFTYAQMKDPNIVLNSIINIVSKKISTIKDALFDENNSTSTSTSGVTFGMYVQIWKSYKDFYLKLYNLIKNYQRFLVERNIKSGKISHDILSIIQICMFYNGIVGSTNDDILVKVSDGLSHIDKNNIEQLVDYIDSIRAFMIMSEFTKIDRTKLSNIIKNIVNKTTVINAMCSYLNTLLKSLTGHHILNESEYETIDTNDVEKKIIKKIYKVATILSVYCEKTKLLVCYGKFMQARIIDSKYDNLELELEIIKRISGNLGKNDSQKLIDAVADIIGNNDINKTIHNADIKIKSEEYLKLPCISTKIMNPIILTKNMWKIYNISDMDIMYPPELKCYLEIISKCYLNIYNNQYVINWQPTLGSAQFEAQLGSKKISIMCNILQAIALTYMNDNHTTTTTAFGNNTFINLKLAEKIFKSLFEANLVTYAEFTDMDEPLYTVNTQNYTGDNKIDIRQTFIDVFDENSNPNPNDTIPRDLVSYLKDASDLSDIGNDENVDENIIVDESDGSDDGSEPISEPTYQEFIAAELKRQRNKEPGLPNVEYMKRASAEWNKQKKVPQKYDSDTDSEDVPKKAQPTYNPKYSSDTDSGEEMPKKKAPPKYDSDSDDYMLGKKAPMKIAPMKIASTKKHISSYQEFIVAELKRQQNKEPGLSNAEYLKRASTEWNNQKKVPQKYESDIDSEDVPKKAQPTYNPKYSSDTDSEEEMPKKKAPLKYDSDSDDYTLGIKAPMKKAPMKIASTKKHISPYQEFIAAELKRQRDINPGLQNREYMKRAAVEWNKQKSSSTPKLAKPKISYTNFITTELKRQREINPGLVNKEYMKRAAVEWNKLKNGSAANTTNATNSGSDSESDS</sequence>